<accession>A0ACC2BF69</accession>
<dbReference type="Proteomes" id="UP001162992">
    <property type="component" value="Chromosome 15"/>
</dbReference>
<protein>
    <submittedName>
        <fullName evidence="1">Uncharacterized protein</fullName>
    </submittedName>
</protein>
<dbReference type="EMBL" id="CM055106">
    <property type="protein sequence ID" value="KAJ7528447.1"/>
    <property type="molecule type" value="Genomic_DNA"/>
</dbReference>
<name>A0ACC2BF69_DIPCM</name>
<proteinExistence type="predicted"/>
<evidence type="ECO:0000313" key="2">
    <source>
        <dbReference type="Proteomes" id="UP001162992"/>
    </source>
</evidence>
<gene>
    <name evidence="1" type="ORF">O6H91_15G004400</name>
</gene>
<evidence type="ECO:0000313" key="1">
    <source>
        <dbReference type="EMBL" id="KAJ7528447.1"/>
    </source>
</evidence>
<keyword evidence="2" id="KW-1185">Reference proteome</keyword>
<comment type="caution">
    <text evidence="1">The sequence shown here is derived from an EMBL/GenBank/DDBJ whole genome shotgun (WGS) entry which is preliminary data.</text>
</comment>
<reference evidence="2" key="1">
    <citation type="journal article" date="2024" name="Proc. Natl. Acad. Sci. U.S.A.">
        <title>Extraordinary preservation of gene collinearity over three hundred million years revealed in homosporous lycophytes.</title>
        <authorList>
            <person name="Li C."/>
            <person name="Wickell D."/>
            <person name="Kuo L.Y."/>
            <person name="Chen X."/>
            <person name="Nie B."/>
            <person name="Liao X."/>
            <person name="Peng D."/>
            <person name="Ji J."/>
            <person name="Jenkins J."/>
            <person name="Williams M."/>
            <person name="Shu S."/>
            <person name="Plott C."/>
            <person name="Barry K."/>
            <person name="Rajasekar S."/>
            <person name="Grimwood J."/>
            <person name="Han X."/>
            <person name="Sun S."/>
            <person name="Hou Z."/>
            <person name="He W."/>
            <person name="Dai G."/>
            <person name="Sun C."/>
            <person name="Schmutz J."/>
            <person name="Leebens-Mack J.H."/>
            <person name="Li F.W."/>
            <person name="Wang L."/>
        </authorList>
    </citation>
    <scope>NUCLEOTIDE SEQUENCE [LARGE SCALE GENOMIC DNA]</scope>
    <source>
        <strain evidence="2">cv. PW_Plant_1</strain>
    </source>
</reference>
<organism evidence="1 2">
    <name type="scientific">Diphasiastrum complanatum</name>
    <name type="common">Issler's clubmoss</name>
    <name type="synonym">Lycopodium complanatum</name>
    <dbReference type="NCBI Taxonomy" id="34168"/>
    <lineage>
        <taxon>Eukaryota</taxon>
        <taxon>Viridiplantae</taxon>
        <taxon>Streptophyta</taxon>
        <taxon>Embryophyta</taxon>
        <taxon>Tracheophyta</taxon>
        <taxon>Lycopodiopsida</taxon>
        <taxon>Lycopodiales</taxon>
        <taxon>Lycopodiaceae</taxon>
        <taxon>Lycopodioideae</taxon>
        <taxon>Diphasiastrum</taxon>
    </lineage>
</organism>
<sequence length="263" mass="27231">MIYIMDAGAKCLLYCIKLLLFLISIVNYESASAQGLFQLNNKCTIPVWVGTQSNAGQPVLGDANVALEPGMSATVATPPGWAGRFWGRTGCTFDSTTGQGTCLTGDCGGELQCSGVGGDPPATLAEFTLFGADGLDFYDVSLVDGYNLPLAVAPTTPPINPELSSDYSCGSAGCTGDLNENCPTELQVLGSGGQVVGCRSACSAFGTPEYCCTGDFGSPTTCLPTSFSQAFKSACPRAYSYAYDDASSTFTCVGSSYILTFCP</sequence>